<evidence type="ECO:0000313" key="2">
    <source>
        <dbReference type="EMBL" id="KAK5171487.1"/>
    </source>
</evidence>
<proteinExistence type="predicted"/>
<dbReference type="AlphaFoldDB" id="A0AAV9PG88"/>
<feature type="chain" id="PRO_5043564126" description="Chondroitin AC/alginate lyase" evidence="1">
    <location>
        <begin position="21"/>
        <end position="401"/>
    </location>
</feature>
<protein>
    <recommendedName>
        <fullName evidence="4">Chondroitin AC/alginate lyase</fullName>
    </recommendedName>
</protein>
<reference evidence="2 3" key="1">
    <citation type="submission" date="2023-08" db="EMBL/GenBank/DDBJ databases">
        <title>Black Yeasts Isolated from many extreme environments.</title>
        <authorList>
            <person name="Coleine C."/>
            <person name="Stajich J.E."/>
            <person name="Selbmann L."/>
        </authorList>
    </citation>
    <scope>NUCLEOTIDE SEQUENCE [LARGE SCALE GENOMIC DNA]</scope>
    <source>
        <strain evidence="2 3">CCFEE 5935</strain>
    </source>
</reference>
<dbReference type="EMBL" id="JAVRRT010000006">
    <property type="protein sequence ID" value="KAK5171487.1"/>
    <property type="molecule type" value="Genomic_DNA"/>
</dbReference>
<sequence>MYAFQSVSVLFSFVVQSTFALVGDVPVINGPIPLVGGDHDVSSYLKSRPNEFVHPGLWHSHEDLERMRSNVEGGSDPWASYYARFKHDKYSFANYTMQGPHAVLSRGGISNYSSFTEDVRAAYQNALMWYITREQVHWERSTTILDAWGSNLTSIIGTDRSLMIGLEGDMFANAAEIMCWEGNWTEAGAQWQGGLGFSLFAGQSTNIGQANYGLISIKALLSFAVYLDDVKMWNYAINALVNDPCAGIPALFHPETGQSVESGRDQGHVQGSLGWTAYAAKVAQSRGVDMFGLDDQLLLKGAEYTAKYNLNQSVPYDPSWFRCEAVLVDGPWSQIAIYGREITSNYPIWNLYYYEYVVKRGLKAPWTQKAKQVEGLEGPYTGGAVRDEHPSWGGLIWALES</sequence>
<evidence type="ECO:0000256" key="1">
    <source>
        <dbReference type="SAM" id="SignalP"/>
    </source>
</evidence>
<dbReference type="Proteomes" id="UP001337655">
    <property type="component" value="Unassembled WGS sequence"/>
</dbReference>
<dbReference type="SUPFAM" id="SSF48230">
    <property type="entry name" value="Chondroitin AC/alginate lyase"/>
    <property type="match status" value="1"/>
</dbReference>
<organism evidence="2 3">
    <name type="scientific">Saxophila tyrrhenica</name>
    <dbReference type="NCBI Taxonomy" id="1690608"/>
    <lineage>
        <taxon>Eukaryota</taxon>
        <taxon>Fungi</taxon>
        <taxon>Dikarya</taxon>
        <taxon>Ascomycota</taxon>
        <taxon>Pezizomycotina</taxon>
        <taxon>Dothideomycetes</taxon>
        <taxon>Dothideomycetidae</taxon>
        <taxon>Mycosphaerellales</taxon>
        <taxon>Extremaceae</taxon>
        <taxon>Saxophila</taxon>
    </lineage>
</organism>
<dbReference type="InterPro" id="IPR008929">
    <property type="entry name" value="Chondroitin_lyas"/>
</dbReference>
<keyword evidence="1" id="KW-0732">Signal</keyword>
<feature type="signal peptide" evidence="1">
    <location>
        <begin position="1"/>
        <end position="20"/>
    </location>
</feature>
<evidence type="ECO:0000313" key="3">
    <source>
        <dbReference type="Proteomes" id="UP001337655"/>
    </source>
</evidence>
<keyword evidence="3" id="KW-1185">Reference proteome</keyword>
<dbReference type="RefSeq" id="XP_064660515.1">
    <property type="nucleotide sequence ID" value="XM_064801885.1"/>
</dbReference>
<evidence type="ECO:0008006" key="4">
    <source>
        <dbReference type="Google" id="ProtNLM"/>
    </source>
</evidence>
<accession>A0AAV9PG88</accession>
<dbReference type="Gene3D" id="1.50.10.100">
    <property type="entry name" value="Chondroitin AC/alginate lyase"/>
    <property type="match status" value="1"/>
</dbReference>
<dbReference type="GeneID" id="89925977"/>
<comment type="caution">
    <text evidence="2">The sequence shown here is derived from an EMBL/GenBank/DDBJ whole genome shotgun (WGS) entry which is preliminary data.</text>
</comment>
<gene>
    <name evidence="2" type="ORF">LTR77_004632</name>
</gene>
<name>A0AAV9PG88_9PEZI</name>